<dbReference type="EMBL" id="JAGTPW010000042">
    <property type="protein sequence ID" value="MBR8645588.1"/>
    <property type="molecule type" value="Genomic_DNA"/>
</dbReference>
<organism evidence="2 3">
    <name type="scientific">Peribacillus frigoritolerans</name>
    <dbReference type="NCBI Taxonomy" id="450367"/>
    <lineage>
        <taxon>Bacteria</taxon>
        <taxon>Bacillati</taxon>
        <taxon>Bacillota</taxon>
        <taxon>Bacilli</taxon>
        <taxon>Bacillales</taxon>
        <taxon>Bacillaceae</taxon>
        <taxon>Peribacillus</taxon>
    </lineage>
</organism>
<dbReference type="InterPro" id="IPR041522">
    <property type="entry name" value="CdaR_GGDEF"/>
</dbReference>
<evidence type="ECO:0000259" key="1">
    <source>
        <dbReference type="Pfam" id="PF17853"/>
    </source>
</evidence>
<sequence>MKWKEAIFLNSRRKTLVWDSVKSHLSELDSTIISASHDEKFVLIVSTEKEGDKPKNFWATLLKVFSAGPRRTYKMSVLMGIGSETENIQDYYVSYQQAVQALNIVSSRFENTGYSLFKDLGSYTILHHLIIQPPLIYL</sequence>
<dbReference type="Pfam" id="PF17853">
    <property type="entry name" value="GGDEF_2"/>
    <property type="match status" value="1"/>
</dbReference>
<feature type="domain" description="CdaR GGDEF-like" evidence="1">
    <location>
        <begin position="17"/>
        <end position="104"/>
    </location>
</feature>
<reference evidence="2" key="1">
    <citation type="submission" date="2021-04" db="EMBL/GenBank/DDBJ databases">
        <title>Whole genome sequencing of Enterococci isolates from hospitalized patients.</title>
        <authorList>
            <person name="Ogoti B.M."/>
            <person name="Onyambu F.G."/>
        </authorList>
    </citation>
    <scope>NUCLEOTIDE SEQUENCE</scope>
    <source>
        <strain evidence="2">242</strain>
    </source>
</reference>
<protein>
    <recommendedName>
        <fullName evidence="1">CdaR GGDEF-like domain-containing protein</fullName>
    </recommendedName>
</protein>
<evidence type="ECO:0000313" key="3">
    <source>
        <dbReference type="Proteomes" id="UP000680045"/>
    </source>
</evidence>
<accession>A0A941J379</accession>
<gene>
    <name evidence="2" type="ORF">KEH51_20665</name>
</gene>
<evidence type="ECO:0000313" key="2">
    <source>
        <dbReference type="EMBL" id="MBR8645588.1"/>
    </source>
</evidence>
<comment type="caution">
    <text evidence="2">The sequence shown here is derived from an EMBL/GenBank/DDBJ whole genome shotgun (WGS) entry which is preliminary data.</text>
</comment>
<name>A0A941J379_9BACI</name>
<proteinExistence type="predicted"/>
<dbReference type="AlphaFoldDB" id="A0A941J379"/>
<dbReference type="Proteomes" id="UP000680045">
    <property type="component" value="Unassembled WGS sequence"/>
</dbReference>